<protein>
    <submittedName>
        <fullName evidence="1">Uncharacterized protein</fullName>
    </submittedName>
</protein>
<dbReference type="AlphaFoldDB" id="A0A363CY90"/>
<reference evidence="1" key="1">
    <citation type="submission" date="2017-02" db="EMBL/GenBank/DDBJ databases">
        <title>Arcobacter caeni sp. nov, a new Arcobacter species isolated from reclaimed water.</title>
        <authorList>
            <person name="Figueras M.J."/>
            <person name="Perez-Cataluna A."/>
            <person name="Salas-Masso N."/>
        </authorList>
    </citation>
    <scope>NUCLEOTIDE SEQUENCE [LARGE SCALE GENOMIC DNA]</scope>
    <source>
        <strain evidence="1">RW17-10</strain>
    </source>
</reference>
<accession>A0A363CY90</accession>
<dbReference type="RefSeq" id="WP_108559297.1">
    <property type="nucleotide sequence ID" value="NZ_MUXE01000010.1"/>
</dbReference>
<comment type="caution">
    <text evidence="1">The sequence shown here is derived from an EMBL/GenBank/DDBJ whole genome shotgun (WGS) entry which is preliminary data.</text>
</comment>
<keyword evidence="2" id="KW-1185">Reference proteome</keyword>
<organism evidence="1 2">
    <name type="scientific">Arcobacter caeni</name>
    <dbReference type="NCBI Taxonomy" id="1912877"/>
    <lineage>
        <taxon>Bacteria</taxon>
        <taxon>Pseudomonadati</taxon>
        <taxon>Campylobacterota</taxon>
        <taxon>Epsilonproteobacteria</taxon>
        <taxon>Campylobacterales</taxon>
        <taxon>Arcobacteraceae</taxon>
        <taxon>Arcobacter</taxon>
    </lineage>
</organism>
<evidence type="ECO:0000313" key="1">
    <source>
        <dbReference type="EMBL" id="PUE64066.1"/>
    </source>
</evidence>
<dbReference type="Proteomes" id="UP000251135">
    <property type="component" value="Unassembled WGS sequence"/>
</dbReference>
<proteinExistence type="predicted"/>
<sequence>MKKLIINTKNVGYVKIFKDEVKNSQVFEDYKNLTNAIVEREGTNDEFVTFKTFRNPQDFSTTYYKISQYNKYFNDHCVDFGTFDDFDAAVEAMKIGFEELYPGFTDDVYENGSMER</sequence>
<dbReference type="OrthoDB" id="9977741at2"/>
<name>A0A363CY90_9BACT</name>
<dbReference type="EMBL" id="MUXE01000010">
    <property type="protein sequence ID" value="PUE64066.1"/>
    <property type="molecule type" value="Genomic_DNA"/>
</dbReference>
<gene>
    <name evidence="1" type="ORF">B0174_07565</name>
</gene>
<evidence type="ECO:0000313" key="2">
    <source>
        <dbReference type="Proteomes" id="UP000251135"/>
    </source>
</evidence>